<dbReference type="OrthoDB" id="6370831at2759"/>
<evidence type="ECO:0000256" key="3">
    <source>
        <dbReference type="ARBA" id="ARBA00022729"/>
    </source>
</evidence>
<dbReference type="Proteomes" id="UP000265040">
    <property type="component" value="Chromosome 10"/>
</dbReference>
<dbReference type="GeneTree" id="ENSGT01030000234530"/>
<evidence type="ECO:0000259" key="10">
    <source>
        <dbReference type="PROSITE" id="PS50835"/>
    </source>
</evidence>
<evidence type="ECO:0000256" key="9">
    <source>
        <dbReference type="SAM" id="SignalP"/>
    </source>
</evidence>
<accession>A0A3Q1HFH4</accession>
<keyword evidence="3 9" id="KW-0732">Signal</keyword>
<keyword evidence="2" id="KW-1003">Cell membrane</keyword>
<dbReference type="PANTHER" id="PTHR19433:SF133">
    <property type="entry name" value="IMMUNE-TYPE RECEPTOR 5 PRECURSOR-RELATED"/>
    <property type="match status" value="1"/>
</dbReference>
<comment type="subcellular location">
    <subcellularLocation>
        <location evidence="1">Cell membrane</location>
    </subcellularLocation>
</comment>
<keyword evidence="6" id="KW-1015">Disulfide bond</keyword>
<evidence type="ECO:0000256" key="1">
    <source>
        <dbReference type="ARBA" id="ARBA00004236"/>
    </source>
</evidence>
<evidence type="ECO:0000256" key="4">
    <source>
        <dbReference type="ARBA" id="ARBA00022859"/>
    </source>
</evidence>
<dbReference type="CDD" id="cd00099">
    <property type="entry name" value="IgV"/>
    <property type="match status" value="1"/>
</dbReference>
<dbReference type="PROSITE" id="PS50835">
    <property type="entry name" value="IG_LIKE"/>
    <property type="match status" value="1"/>
</dbReference>
<dbReference type="InterPro" id="IPR007110">
    <property type="entry name" value="Ig-like_dom"/>
</dbReference>
<keyword evidence="12" id="KW-1185">Reference proteome</keyword>
<sequence length="340" mass="37827">MLVAILLLHVLHCSVFILFSGCTDTDHIFDTKTVDVGDDVTLKCTRQISQGYLFWIRLVSGTFPEILGKTLSYDYGSVDVTRHITAKQEPGEYVLNIKKAQLNRYCSVLLNQFNIFRLCVFLGPEPDVVAVTQEFSSDPLRPGESMTLQCSLLSKSEDRTCPDHSMYWFRARSDESPHSLMYVDGNTSDQCEKSPEARSLQTCVYSFSKNVSSSDAGTYYCAVATCGQILFGNGTQTTDDLFLLLCAALALCLIVITFLVYAIMKKSCGCCKGKKKTLSAVCLDLHFNLMSFSISFSQRNKGSLVYSTPVFTRRTAGKAGRRNAEAKEQTVYTDVRTLVT</sequence>
<keyword evidence="5 8" id="KW-0472">Membrane</keyword>
<dbReference type="Gene3D" id="2.60.40.10">
    <property type="entry name" value="Immunoglobulins"/>
    <property type="match status" value="2"/>
</dbReference>
<dbReference type="InterPro" id="IPR013106">
    <property type="entry name" value="Ig_V-set"/>
</dbReference>
<evidence type="ECO:0000256" key="7">
    <source>
        <dbReference type="ARBA" id="ARBA00023180"/>
    </source>
</evidence>
<name>A0A3Q1HFH4_ANATE</name>
<dbReference type="InterPro" id="IPR003599">
    <property type="entry name" value="Ig_sub"/>
</dbReference>
<dbReference type="SUPFAM" id="SSF48726">
    <property type="entry name" value="Immunoglobulin"/>
    <property type="match status" value="2"/>
</dbReference>
<dbReference type="GO" id="GO:0005886">
    <property type="term" value="C:plasma membrane"/>
    <property type="evidence" value="ECO:0007669"/>
    <property type="project" value="UniProtKB-SubCell"/>
</dbReference>
<protein>
    <recommendedName>
        <fullName evidence="10">Ig-like domain-containing protein</fullName>
    </recommendedName>
</protein>
<evidence type="ECO:0000256" key="6">
    <source>
        <dbReference type="ARBA" id="ARBA00023157"/>
    </source>
</evidence>
<keyword evidence="8" id="KW-1133">Transmembrane helix</keyword>
<evidence type="ECO:0000256" key="2">
    <source>
        <dbReference type="ARBA" id="ARBA00022475"/>
    </source>
</evidence>
<dbReference type="GO" id="GO:0002376">
    <property type="term" value="P:immune system process"/>
    <property type="evidence" value="ECO:0007669"/>
    <property type="project" value="UniProtKB-KW"/>
</dbReference>
<dbReference type="InParanoid" id="A0A3Q1HFH4"/>
<dbReference type="Ensembl" id="ENSATET00000003715.2">
    <property type="protein sequence ID" value="ENSATEP00000003683.2"/>
    <property type="gene ID" value="ENSATEG00000002552.2"/>
</dbReference>
<feature type="domain" description="Ig-like" evidence="10">
    <location>
        <begin position="126"/>
        <end position="223"/>
    </location>
</feature>
<feature type="chain" id="PRO_5030079448" description="Ig-like domain-containing protein" evidence="9">
    <location>
        <begin position="26"/>
        <end position="340"/>
    </location>
</feature>
<evidence type="ECO:0000313" key="12">
    <source>
        <dbReference type="Proteomes" id="UP000265040"/>
    </source>
</evidence>
<evidence type="ECO:0000313" key="11">
    <source>
        <dbReference type="Ensembl" id="ENSATEP00000003683.2"/>
    </source>
</evidence>
<dbReference type="SMART" id="SM00409">
    <property type="entry name" value="IG"/>
    <property type="match status" value="2"/>
</dbReference>
<reference evidence="11" key="3">
    <citation type="submission" date="2025-09" db="UniProtKB">
        <authorList>
            <consortium name="Ensembl"/>
        </authorList>
    </citation>
    <scope>IDENTIFICATION</scope>
</reference>
<proteinExistence type="predicted"/>
<feature type="signal peptide" evidence="9">
    <location>
        <begin position="1"/>
        <end position="25"/>
    </location>
</feature>
<keyword evidence="4" id="KW-0391">Immunity</keyword>
<keyword evidence="8" id="KW-0812">Transmembrane</keyword>
<organism evidence="11 12">
    <name type="scientific">Anabas testudineus</name>
    <name type="common">Climbing perch</name>
    <name type="synonym">Anthias testudineus</name>
    <dbReference type="NCBI Taxonomy" id="64144"/>
    <lineage>
        <taxon>Eukaryota</taxon>
        <taxon>Metazoa</taxon>
        <taxon>Chordata</taxon>
        <taxon>Craniata</taxon>
        <taxon>Vertebrata</taxon>
        <taxon>Euteleostomi</taxon>
        <taxon>Actinopterygii</taxon>
        <taxon>Neopterygii</taxon>
        <taxon>Teleostei</taxon>
        <taxon>Neoteleostei</taxon>
        <taxon>Acanthomorphata</taxon>
        <taxon>Anabantaria</taxon>
        <taxon>Anabantiformes</taxon>
        <taxon>Anabantoidei</taxon>
        <taxon>Anabantidae</taxon>
        <taxon>Anabas</taxon>
    </lineage>
</organism>
<dbReference type="InterPro" id="IPR036179">
    <property type="entry name" value="Ig-like_dom_sf"/>
</dbReference>
<dbReference type="GO" id="GO:0009617">
    <property type="term" value="P:response to bacterium"/>
    <property type="evidence" value="ECO:0007669"/>
    <property type="project" value="TreeGrafter"/>
</dbReference>
<dbReference type="InterPro" id="IPR052051">
    <property type="entry name" value="TCR_complex_component"/>
</dbReference>
<dbReference type="AlphaFoldDB" id="A0A3Q1HFH4"/>
<reference evidence="11" key="1">
    <citation type="submission" date="2021-04" db="EMBL/GenBank/DDBJ databases">
        <authorList>
            <consortium name="Wellcome Sanger Institute Data Sharing"/>
        </authorList>
    </citation>
    <scope>NUCLEOTIDE SEQUENCE [LARGE SCALE GENOMIC DNA]</scope>
</reference>
<keyword evidence="7" id="KW-0325">Glycoprotein</keyword>
<dbReference type="InterPro" id="IPR013783">
    <property type="entry name" value="Ig-like_fold"/>
</dbReference>
<dbReference type="Pfam" id="PF07686">
    <property type="entry name" value="V-set"/>
    <property type="match status" value="1"/>
</dbReference>
<dbReference type="PANTHER" id="PTHR19433">
    <property type="entry name" value="T-CELL RECEPTOR ALPHA CHAIN V REGION-RELATED"/>
    <property type="match status" value="1"/>
</dbReference>
<dbReference type="STRING" id="64144.ENSATEP00000003683"/>
<evidence type="ECO:0000256" key="8">
    <source>
        <dbReference type="SAM" id="Phobius"/>
    </source>
</evidence>
<evidence type="ECO:0000256" key="5">
    <source>
        <dbReference type="ARBA" id="ARBA00023136"/>
    </source>
</evidence>
<feature type="transmembrane region" description="Helical" evidence="8">
    <location>
        <begin position="241"/>
        <end position="264"/>
    </location>
</feature>
<reference evidence="11" key="2">
    <citation type="submission" date="2025-08" db="UniProtKB">
        <authorList>
            <consortium name="Ensembl"/>
        </authorList>
    </citation>
    <scope>IDENTIFICATION</scope>
</reference>